<dbReference type="EMBL" id="MFEK01000016">
    <property type="protein sequence ID" value="OGE77793.1"/>
    <property type="molecule type" value="Genomic_DNA"/>
</dbReference>
<gene>
    <name evidence="3" type="ORF">A2751_01930</name>
</gene>
<dbReference type="Gene3D" id="3.10.180.10">
    <property type="entry name" value="2,3-Dihydroxybiphenyl 1,2-Dioxygenase, domain 1"/>
    <property type="match status" value="1"/>
</dbReference>
<dbReference type="InterPro" id="IPR004360">
    <property type="entry name" value="Glyas_Fos-R_dOase_dom"/>
</dbReference>
<reference evidence="3 4" key="1">
    <citation type="journal article" date="2016" name="Nat. Commun.">
        <title>Thousands of microbial genomes shed light on interconnected biogeochemical processes in an aquifer system.</title>
        <authorList>
            <person name="Anantharaman K."/>
            <person name="Brown C.T."/>
            <person name="Hug L.A."/>
            <person name="Sharon I."/>
            <person name="Castelle C.J."/>
            <person name="Probst A.J."/>
            <person name="Thomas B.C."/>
            <person name="Singh A."/>
            <person name="Wilkins M.J."/>
            <person name="Karaoz U."/>
            <person name="Brodie E.L."/>
            <person name="Williams K.H."/>
            <person name="Hubbard S.S."/>
            <person name="Banfield J.F."/>
        </authorList>
    </citation>
    <scope>NUCLEOTIDE SEQUENCE [LARGE SCALE GENOMIC DNA]</scope>
</reference>
<protein>
    <recommendedName>
        <fullName evidence="2">VOC domain-containing protein</fullName>
    </recommendedName>
</protein>
<dbReference type="AlphaFoldDB" id="A0A1F5NJQ8"/>
<organism evidence="3 4">
    <name type="scientific">Candidatus Doudnabacteria bacterium RIFCSPHIGHO2_01_FULL_46_14</name>
    <dbReference type="NCBI Taxonomy" id="1817824"/>
    <lineage>
        <taxon>Bacteria</taxon>
        <taxon>Candidatus Doudnaibacteriota</taxon>
    </lineage>
</organism>
<dbReference type="InterPro" id="IPR029068">
    <property type="entry name" value="Glyas_Bleomycin-R_OHBP_Dase"/>
</dbReference>
<keyword evidence="1" id="KW-0472">Membrane</keyword>
<accession>A0A1F5NJQ8</accession>
<evidence type="ECO:0000313" key="3">
    <source>
        <dbReference type="EMBL" id="OGE77793.1"/>
    </source>
</evidence>
<dbReference type="SUPFAM" id="SSF54593">
    <property type="entry name" value="Glyoxalase/Bleomycin resistance protein/Dihydroxybiphenyl dioxygenase"/>
    <property type="match status" value="1"/>
</dbReference>
<evidence type="ECO:0000256" key="1">
    <source>
        <dbReference type="SAM" id="Phobius"/>
    </source>
</evidence>
<comment type="caution">
    <text evidence="3">The sequence shown here is derived from an EMBL/GenBank/DDBJ whole genome shotgun (WGS) entry which is preliminary data.</text>
</comment>
<dbReference type="STRING" id="1817824.A2751_01930"/>
<keyword evidence="1" id="KW-0812">Transmembrane</keyword>
<evidence type="ECO:0000259" key="2">
    <source>
        <dbReference type="PROSITE" id="PS51819"/>
    </source>
</evidence>
<dbReference type="InterPro" id="IPR037523">
    <property type="entry name" value="VOC_core"/>
</dbReference>
<feature type="transmembrane region" description="Helical" evidence="1">
    <location>
        <begin position="190"/>
        <end position="212"/>
    </location>
</feature>
<feature type="transmembrane region" description="Helical" evidence="1">
    <location>
        <begin position="135"/>
        <end position="155"/>
    </location>
</feature>
<proteinExistence type="predicted"/>
<sequence length="213" mass="24524">MRFDPLTKASLFRFKLYPKDFALVKKFYEETLKYPIFHEWDDGEQSRGVMFDSGSAIIELLSHHGRYVPVAGCNVSLEVVNVWKLAEYLKAQRAPVVQDLTDNSWGDTSFKVSDPEGLEVTFFTETAKKTREKEFFSFNTIMQIGLTGFTMLGFILTSLKLPQYGLLANLISEFFWIYAGYKAWRSANQFGIFITTIVITLIVINGVINYWFL</sequence>
<evidence type="ECO:0000313" key="4">
    <source>
        <dbReference type="Proteomes" id="UP000176864"/>
    </source>
</evidence>
<dbReference type="PROSITE" id="PS51819">
    <property type="entry name" value="VOC"/>
    <property type="match status" value="1"/>
</dbReference>
<name>A0A1F5NJQ8_9BACT</name>
<keyword evidence="1" id="KW-1133">Transmembrane helix</keyword>
<feature type="domain" description="VOC" evidence="2">
    <location>
        <begin position="10"/>
        <end position="125"/>
    </location>
</feature>
<dbReference type="Proteomes" id="UP000176864">
    <property type="component" value="Unassembled WGS sequence"/>
</dbReference>
<dbReference type="Pfam" id="PF00903">
    <property type="entry name" value="Glyoxalase"/>
    <property type="match status" value="1"/>
</dbReference>